<dbReference type="InterPro" id="IPR003615">
    <property type="entry name" value="HNH_nuc"/>
</dbReference>
<accession>A0AAF0AJ65</accession>
<dbReference type="EMBL" id="OP947225">
    <property type="protein sequence ID" value="WAX26259.1"/>
    <property type="molecule type" value="Genomic_DNA"/>
</dbReference>
<dbReference type="Proteomes" id="UP001211059">
    <property type="component" value="Segment"/>
</dbReference>
<evidence type="ECO:0000313" key="4">
    <source>
        <dbReference type="Proteomes" id="UP001211059"/>
    </source>
</evidence>
<name>A0AAF0AJ65_9CAUD</name>
<dbReference type="GO" id="GO:0004519">
    <property type="term" value="F:endonuclease activity"/>
    <property type="evidence" value="ECO:0007669"/>
    <property type="project" value="InterPro"/>
</dbReference>
<protein>
    <recommendedName>
        <fullName evidence="2">HNH nuclease domain-containing protein</fullName>
    </recommendedName>
</protein>
<keyword evidence="4" id="KW-1185">Reference proteome</keyword>
<dbReference type="SUPFAM" id="SSF54060">
    <property type="entry name" value="His-Me finger endonucleases"/>
    <property type="match status" value="1"/>
</dbReference>
<evidence type="ECO:0000259" key="2">
    <source>
        <dbReference type="Pfam" id="PF13392"/>
    </source>
</evidence>
<dbReference type="Gene3D" id="3.90.75.10">
    <property type="entry name" value="Homing Intron 3 (I-ppo) Encoded Endonuclease, Chain A"/>
    <property type="match status" value="1"/>
</dbReference>
<evidence type="ECO:0000313" key="3">
    <source>
        <dbReference type="EMBL" id="WAX26259.1"/>
    </source>
</evidence>
<feature type="region of interest" description="Disordered" evidence="1">
    <location>
        <begin position="73"/>
        <end position="105"/>
    </location>
</feature>
<dbReference type="InterPro" id="IPR044925">
    <property type="entry name" value="His-Me_finger_sf"/>
</dbReference>
<dbReference type="InterPro" id="IPR044930">
    <property type="entry name" value="Homing_endonuclease_His-Me"/>
</dbReference>
<proteinExistence type="predicted"/>
<evidence type="ECO:0000256" key="1">
    <source>
        <dbReference type="SAM" id="MobiDB-lite"/>
    </source>
</evidence>
<sequence>MTPLDRLKAKVVVSDSGCWEWQASLSGRGYGLFWFEGKLWQAHRASYKIHHGDPGEVVMHSCDNTRCVNPEHLESGTQVDNIADRDRKGRRHPNQRGGIIRGKTR</sequence>
<reference evidence="3" key="1">
    <citation type="submission" date="2022-11" db="EMBL/GenBank/DDBJ databases">
        <authorList>
            <person name="Cui X."/>
            <person name="Liu Q."/>
        </authorList>
    </citation>
    <scope>NUCLEOTIDE SEQUENCE</scope>
</reference>
<feature type="domain" description="HNH nuclease" evidence="2">
    <location>
        <begin position="42"/>
        <end position="81"/>
    </location>
</feature>
<organism evidence="3 4">
    <name type="scientific">Ralstonia phage p2106</name>
    <dbReference type="NCBI Taxonomy" id="2998497"/>
    <lineage>
        <taxon>Viruses</taxon>
        <taxon>Duplodnaviria</taxon>
        <taxon>Heunggongvirae</taxon>
        <taxon>Uroviricota</taxon>
        <taxon>Caudoviricetes</taxon>
        <taxon>Autographivirales</taxon>
        <taxon>Autotranscriptaviridae</taxon>
        <taxon>Serkorvirus</taxon>
        <taxon>Serkorvirus p2106</taxon>
    </lineage>
</organism>
<dbReference type="Pfam" id="PF13392">
    <property type="entry name" value="HNH_3"/>
    <property type="match status" value="1"/>
</dbReference>